<dbReference type="SMART" id="SM00342">
    <property type="entry name" value="HTH_ARAC"/>
    <property type="match status" value="1"/>
</dbReference>
<dbReference type="InterPro" id="IPR009057">
    <property type="entry name" value="Homeodomain-like_sf"/>
</dbReference>
<dbReference type="SUPFAM" id="SSF46689">
    <property type="entry name" value="Homeodomain-like"/>
    <property type="match status" value="1"/>
</dbReference>
<dbReference type="Gene3D" id="1.10.10.60">
    <property type="entry name" value="Homeodomain-like"/>
    <property type="match status" value="1"/>
</dbReference>
<keyword evidence="6" id="KW-1185">Reference proteome</keyword>
<dbReference type="EMBL" id="JAAWWK010000005">
    <property type="protein sequence ID" value="NKI18552.1"/>
    <property type="molecule type" value="Genomic_DNA"/>
</dbReference>
<organism evidence="5 6">
    <name type="scientific">Spongiibacter thalassae</name>
    <dbReference type="NCBI Taxonomy" id="2721624"/>
    <lineage>
        <taxon>Bacteria</taxon>
        <taxon>Pseudomonadati</taxon>
        <taxon>Pseudomonadota</taxon>
        <taxon>Gammaproteobacteria</taxon>
        <taxon>Cellvibrionales</taxon>
        <taxon>Spongiibacteraceae</taxon>
        <taxon>Spongiibacter</taxon>
    </lineage>
</organism>
<dbReference type="InterPro" id="IPR018060">
    <property type="entry name" value="HTH_AraC"/>
</dbReference>
<sequence length="323" mass="35834">MTADQRSVTFRFTQGILQAAARRGIAIPTQLSEPAQVDSRMPLSAQDALWRYYCDHANDPLCGLELGLSLQVGHLDLVGMLLMSCETLGEALDQLLEYHPIVGEGGDFALRHEGDHCHLVYDAHYHVCRRERVEAVMACVLNLARWLSGGVFTVEMVSFAASAAAPREHYKAQLDAPVIFDAGENALVFAPGFLATPLIQANTEMRDHLRQLAEEVMTSIAHGELSRQVQALLRQHPHWGKERVAECLGMSGRHLVRRLQEETVTFKLLRSTLLKTLAEESLAEGVAVADIAERLGFSDESAFAKAYKRWAGKTPSQFRNSLM</sequence>
<dbReference type="RefSeq" id="WP_168451083.1">
    <property type="nucleotide sequence ID" value="NZ_JAAWWK010000005.1"/>
</dbReference>
<evidence type="ECO:0000259" key="4">
    <source>
        <dbReference type="PROSITE" id="PS01124"/>
    </source>
</evidence>
<evidence type="ECO:0000256" key="3">
    <source>
        <dbReference type="ARBA" id="ARBA00023163"/>
    </source>
</evidence>
<dbReference type="Proteomes" id="UP000765845">
    <property type="component" value="Unassembled WGS sequence"/>
</dbReference>
<keyword evidence="1" id="KW-0805">Transcription regulation</keyword>
<dbReference type="InterPro" id="IPR020449">
    <property type="entry name" value="Tscrpt_reg_AraC-type_HTH"/>
</dbReference>
<keyword evidence="2" id="KW-0238">DNA-binding</keyword>
<proteinExistence type="predicted"/>
<dbReference type="PANTHER" id="PTHR47894">
    <property type="entry name" value="HTH-TYPE TRANSCRIPTIONAL REGULATOR GADX"/>
    <property type="match status" value="1"/>
</dbReference>
<dbReference type="PRINTS" id="PR00032">
    <property type="entry name" value="HTHARAC"/>
</dbReference>
<accession>A0ABX1GJL8</accession>
<evidence type="ECO:0000256" key="2">
    <source>
        <dbReference type="ARBA" id="ARBA00023125"/>
    </source>
</evidence>
<name>A0ABX1GJL8_9GAMM</name>
<dbReference type="InterPro" id="IPR032687">
    <property type="entry name" value="AraC-type_N"/>
</dbReference>
<protein>
    <submittedName>
        <fullName evidence="5">AraC family transcriptional regulator</fullName>
    </submittedName>
</protein>
<evidence type="ECO:0000313" key="6">
    <source>
        <dbReference type="Proteomes" id="UP000765845"/>
    </source>
</evidence>
<dbReference type="Pfam" id="PF12625">
    <property type="entry name" value="Arabinose_bd"/>
    <property type="match status" value="1"/>
</dbReference>
<keyword evidence="3" id="KW-0804">Transcription</keyword>
<comment type="caution">
    <text evidence="5">The sequence shown here is derived from an EMBL/GenBank/DDBJ whole genome shotgun (WGS) entry which is preliminary data.</text>
</comment>
<dbReference type="PANTHER" id="PTHR47894:SF1">
    <property type="entry name" value="HTH-TYPE TRANSCRIPTIONAL REGULATOR VQSM"/>
    <property type="match status" value="1"/>
</dbReference>
<feature type="domain" description="HTH araC/xylS-type" evidence="4">
    <location>
        <begin position="223"/>
        <end position="321"/>
    </location>
</feature>
<evidence type="ECO:0000313" key="5">
    <source>
        <dbReference type="EMBL" id="NKI18552.1"/>
    </source>
</evidence>
<evidence type="ECO:0000256" key="1">
    <source>
        <dbReference type="ARBA" id="ARBA00023015"/>
    </source>
</evidence>
<dbReference type="PROSITE" id="PS01124">
    <property type="entry name" value="HTH_ARAC_FAMILY_2"/>
    <property type="match status" value="1"/>
</dbReference>
<reference evidence="5 6" key="1">
    <citation type="submission" date="2020-04" db="EMBL/GenBank/DDBJ databases">
        <authorList>
            <person name="Yoon J."/>
        </authorList>
    </citation>
    <scope>NUCLEOTIDE SEQUENCE [LARGE SCALE GENOMIC DNA]</scope>
    <source>
        <strain evidence="5 6">KMU-166</strain>
    </source>
</reference>
<gene>
    <name evidence="5" type="ORF">HCU74_14135</name>
</gene>
<dbReference type="Pfam" id="PF12833">
    <property type="entry name" value="HTH_18"/>
    <property type="match status" value="1"/>
</dbReference>